<proteinExistence type="predicted"/>
<name>A0A9Q8T3B5_9PEZI</name>
<gene>
    <name evidence="2" type="ORF">CLUP02_14069</name>
</gene>
<keyword evidence="1" id="KW-1133">Transmembrane helix</keyword>
<dbReference type="PROSITE" id="PS51257">
    <property type="entry name" value="PROKAR_LIPOPROTEIN"/>
    <property type="match status" value="1"/>
</dbReference>
<keyword evidence="1" id="KW-0472">Membrane</keyword>
<accession>A0A9Q8T3B5</accession>
<dbReference type="EMBL" id="CP019479">
    <property type="protein sequence ID" value="UQC88544.1"/>
    <property type="molecule type" value="Genomic_DNA"/>
</dbReference>
<dbReference type="GeneID" id="73348012"/>
<reference evidence="2" key="1">
    <citation type="journal article" date="2021" name="Mol. Plant Microbe Interact.">
        <title>Complete Genome Sequence of the Plant-Pathogenic Fungus Colletotrichum lupini.</title>
        <authorList>
            <person name="Baroncelli R."/>
            <person name="Pensec F."/>
            <person name="Da Lio D."/>
            <person name="Boufleur T."/>
            <person name="Vicente I."/>
            <person name="Sarrocco S."/>
            <person name="Picot A."/>
            <person name="Baraldi E."/>
            <person name="Sukno S."/>
            <person name="Thon M."/>
            <person name="Le Floch G."/>
        </authorList>
    </citation>
    <scope>NUCLEOTIDE SEQUENCE</scope>
    <source>
        <strain evidence="2">IMI 504893</strain>
    </source>
</reference>
<evidence type="ECO:0000313" key="2">
    <source>
        <dbReference type="EMBL" id="UQC88544.1"/>
    </source>
</evidence>
<keyword evidence="1" id="KW-0812">Transmembrane</keyword>
<evidence type="ECO:0000313" key="3">
    <source>
        <dbReference type="Proteomes" id="UP000830671"/>
    </source>
</evidence>
<dbReference type="RefSeq" id="XP_049150148.1">
    <property type="nucleotide sequence ID" value="XM_049293002.1"/>
</dbReference>
<protein>
    <submittedName>
        <fullName evidence="2">Uncharacterized protein</fullName>
    </submittedName>
</protein>
<sequence length="167" mass="18422">MTRVPYGYGLLAGGLIMPTTFGLTAACDCMQRHVSFANTVFAPYCNAARYRTPPNLPAQKKKKEGDEIRAGSLIHASRLFDGTFLERAFKSFQRKADLPHQYDLGSRMGATCSKITARNLQYPIAIMRKRSQEDGKCNASFPSLQTPSSRGFHLPITKTIVGARSMG</sequence>
<organism evidence="2 3">
    <name type="scientific">Colletotrichum lupini</name>
    <dbReference type="NCBI Taxonomy" id="145971"/>
    <lineage>
        <taxon>Eukaryota</taxon>
        <taxon>Fungi</taxon>
        <taxon>Dikarya</taxon>
        <taxon>Ascomycota</taxon>
        <taxon>Pezizomycotina</taxon>
        <taxon>Sordariomycetes</taxon>
        <taxon>Hypocreomycetidae</taxon>
        <taxon>Glomerellales</taxon>
        <taxon>Glomerellaceae</taxon>
        <taxon>Colletotrichum</taxon>
        <taxon>Colletotrichum acutatum species complex</taxon>
    </lineage>
</organism>
<feature type="transmembrane region" description="Helical" evidence="1">
    <location>
        <begin position="6"/>
        <end position="26"/>
    </location>
</feature>
<dbReference type="AlphaFoldDB" id="A0A9Q8T3B5"/>
<keyword evidence="3" id="KW-1185">Reference proteome</keyword>
<dbReference type="KEGG" id="clup:CLUP02_14069"/>
<evidence type="ECO:0000256" key="1">
    <source>
        <dbReference type="SAM" id="Phobius"/>
    </source>
</evidence>
<dbReference type="Proteomes" id="UP000830671">
    <property type="component" value="Chromosome 7"/>
</dbReference>